<gene>
    <name evidence="2" type="ORF">BJ971_005180</name>
</gene>
<sequence>MKPRRLPPLRRLLAVLAAATAGLALVVAPAGAQAASPRAVFSAAAAKPAPISVNVAGAPIRCDVSYGNDVTVSGGFLNVTWAVACRWTDDGQLASETDAIFMTVGIAQRGVILAPVLPCPVIIGAAGTCNHRVPFDGTSGRVQSIMDAVVTWNDGYPPIRGRFLSPGSIIT</sequence>
<evidence type="ECO:0000256" key="1">
    <source>
        <dbReference type="SAM" id="SignalP"/>
    </source>
</evidence>
<accession>A0A7W7I184</accession>
<name>A0A7W7I184_9ACTN</name>
<proteinExistence type="predicted"/>
<evidence type="ECO:0000313" key="3">
    <source>
        <dbReference type="Proteomes" id="UP000578112"/>
    </source>
</evidence>
<evidence type="ECO:0008006" key="4">
    <source>
        <dbReference type="Google" id="ProtNLM"/>
    </source>
</evidence>
<reference evidence="2 3" key="1">
    <citation type="submission" date="2020-08" db="EMBL/GenBank/DDBJ databases">
        <title>Sequencing the genomes of 1000 actinobacteria strains.</title>
        <authorList>
            <person name="Klenk H.-P."/>
        </authorList>
    </citation>
    <scope>NUCLEOTIDE SEQUENCE [LARGE SCALE GENOMIC DNA]</scope>
    <source>
        <strain evidence="2 3">DSM 43149</strain>
    </source>
</reference>
<dbReference type="AlphaFoldDB" id="A0A7W7I184"/>
<feature type="chain" id="PRO_5030735437" description="Secreted protein" evidence="1">
    <location>
        <begin position="35"/>
        <end position="171"/>
    </location>
</feature>
<keyword evidence="3" id="KW-1185">Reference proteome</keyword>
<dbReference type="EMBL" id="JACHNH010000001">
    <property type="protein sequence ID" value="MBB4764624.1"/>
    <property type="molecule type" value="Genomic_DNA"/>
</dbReference>
<protein>
    <recommendedName>
        <fullName evidence="4">Secreted protein</fullName>
    </recommendedName>
</protein>
<keyword evidence="1" id="KW-0732">Signal</keyword>
<organism evidence="2 3">
    <name type="scientific">Actinoplanes digitatis</name>
    <dbReference type="NCBI Taxonomy" id="1868"/>
    <lineage>
        <taxon>Bacteria</taxon>
        <taxon>Bacillati</taxon>
        <taxon>Actinomycetota</taxon>
        <taxon>Actinomycetes</taxon>
        <taxon>Micromonosporales</taxon>
        <taxon>Micromonosporaceae</taxon>
        <taxon>Actinoplanes</taxon>
    </lineage>
</organism>
<dbReference type="InterPro" id="IPR006311">
    <property type="entry name" value="TAT_signal"/>
</dbReference>
<dbReference type="Proteomes" id="UP000578112">
    <property type="component" value="Unassembled WGS sequence"/>
</dbReference>
<feature type="signal peptide" evidence="1">
    <location>
        <begin position="1"/>
        <end position="34"/>
    </location>
</feature>
<evidence type="ECO:0000313" key="2">
    <source>
        <dbReference type="EMBL" id="MBB4764624.1"/>
    </source>
</evidence>
<dbReference type="PROSITE" id="PS51318">
    <property type="entry name" value="TAT"/>
    <property type="match status" value="1"/>
</dbReference>
<dbReference type="RefSeq" id="WP_184995793.1">
    <property type="nucleotide sequence ID" value="NZ_BOMK01000003.1"/>
</dbReference>
<comment type="caution">
    <text evidence="2">The sequence shown here is derived from an EMBL/GenBank/DDBJ whole genome shotgun (WGS) entry which is preliminary data.</text>
</comment>